<dbReference type="GO" id="GO:0008270">
    <property type="term" value="F:zinc ion binding"/>
    <property type="evidence" value="ECO:0007669"/>
    <property type="project" value="TreeGrafter"/>
</dbReference>
<dbReference type="PANTHER" id="PTHR33202">
    <property type="entry name" value="ZINC UPTAKE REGULATION PROTEIN"/>
    <property type="match status" value="1"/>
</dbReference>
<evidence type="ECO:0000256" key="1">
    <source>
        <dbReference type="ARBA" id="ARBA00007957"/>
    </source>
</evidence>
<evidence type="ECO:0000313" key="9">
    <source>
        <dbReference type="EMBL" id="MVB07917.1"/>
    </source>
</evidence>
<dbReference type="AlphaFoldDB" id="A0A425YF64"/>
<name>A0A425YF64_9BACT</name>
<dbReference type="CDD" id="cd07153">
    <property type="entry name" value="Fur_like"/>
    <property type="match status" value="1"/>
</dbReference>
<dbReference type="InterPro" id="IPR043135">
    <property type="entry name" value="Fur_C"/>
</dbReference>
<keyword evidence="3 7" id="KW-0862">Zinc</keyword>
<reference evidence="8 11" key="2">
    <citation type="submission" date="2019-12" db="EMBL/GenBank/DDBJ databases">
        <title>Draft genome sequence of Labilibaculum sp. strain 44 isolated from deep waters of Black Sea.</title>
        <authorList>
            <person name="Yadav S."/>
            <person name="Villanueva L."/>
        </authorList>
    </citation>
    <scope>NUCLEOTIDE SEQUENCE [LARGE SCALE GENOMIC DNA]</scope>
    <source>
        <strain evidence="8 11">44</strain>
    </source>
</reference>
<evidence type="ECO:0000256" key="2">
    <source>
        <dbReference type="ARBA" id="ARBA00022491"/>
    </source>
</evidence>
<dbReference type="Gene3D" id="1.10.10.10">
    <property type="entry name" value="Winged helix-like DNA-binding domain superfamily/Winged helix DNA-binding domain"/>
    <property type="match status" value="1"/>
</dbReference>
<organism evidence="8 11">
    <name type="scientific">Labilibaculum euxinus</name>
    <dbReference type="NCBI Taxonomy" id="2686357"/>
    <lineage>
        <taxon>Bacteria</taxon>
        <taxon>Pseudomonadati</taxon>
        <taxon>Bacteroidota</taxon>
        <taxon>Bacteroidia</taxon>
        <taxon>Marinilabiliales</taxon>
        <taxon>Marinifilaceae</taxon>
        <taxon>Labilibaculum</taxon>
    </lineage>
</organism>
<dbReference type="GO" id="GO:0045892">
    <property type="term" value="P:negative regulation of DNA-templated transcription"/>
    <property type="evidence" value="ECO:0007669"/>
    <property type="project" value="TreeGrafter"/>
</dbReference>
<comment type="caution">
    <text evidence="8">The sequence shown here is derived from an EMBL/GenBank/DDBJ whole genome shotgun (WGS) entry which is preliminary data.</text>
</comment>
<comment type="cofactor">
    <cofactor evidence="7">
        <name>Zn(2+)</name>
        <dbReference type="ChEBI" id="CHEBI:29105"/>
    </cofactor>
    <text evidence="7">Binds 1 zinc ion per subunit.</text>
</comment>
<keyword evidence="2" id="KW-0678">Repressor</keyword>
<dbReference type="EMBL" id="WOTW01000030">
    <property type="protein sequence ID" value="MUP38712.1"/>
    <property type="molecule type" value="Genomic_DNA"/>
</dbReference>
<dbReference type="GO" id="GO:1900376">
    <property type="term" value="P:regulation of secondary metabolite biosynthetic process"/>
    <property type="evidence" value="ECO:0007669"/>
    <property type="project" value="TreeGrafter"/>
</dbReference>
<evidence type="ECO:0000313" key="10">
    <source>
        <dbReference type="Proteomes" id="UP000285951"/>
    </source>
</evidence>
<keyword evidence="4" id="KW-0805">Transcription regulation</keyword>
<dbReference type="Proteomes" id="UP000462449">
    <property type="component" value="Unassembled WGS sequence"/>
</dbReference>
<reference evidence="9 10" key="1">
    <citation type="submission" date="2019-11" db="EMBL/GenBank/DDBJ databases">
        <title>Draft genome sequence of Labilibaculum sp. strain SYP isolated from Black Sea.</title>
        <authorList>
            <person name="Yadav S."/>
            <person name="Villanueva L."/>
        </authorList>
    </citation>
    <scope>NUCLEOTIDE SEQUENCE [LARGE SCALE GENOMIC DNA]</scope>
    <source>
        <strain evidence="9 10">44</strain>
    </source>
</reference>
<protein>
    <submittedName>
        <fullName evidence="8">Transcriptional repressor</fullName>
    </submittedName>
</protein>
<dbReference type="RefSeq" id="WP_124991485.1">
    <property type="nucleotide sequence ID" value="NZ_JAVCNR010000002.1"/>
</dbReference>
<dbReference type="PANTHER" id="PTHR33202:SF7">
    <property type="entry name" value="FERRIC UPTAKE REGULATION PROTEIN"/>
    <property type="match status" value="1"/>
</dbReference>
<dbReference type="OrthoDB" id="594893at2"/>
<keyword evidence="6" id="KW-0804">Transcription</keyword>
<evidence type="ECO:0000256" key="4">
    <source>
        <dbReference type="ARBA" id="ARBA00023015"/>
    </source>
</evidence>
<evidence type="ECO:0000256" key="7">
    <source>
        <dbReference type="PIRSR" id="PIRSR602481-1"/>
    </source>
</evidence>
<dbReference type="GO" id="GO:0000976">
    <property type="term" value="F:transcription cis-regulatory region binding"/>
    <property type="evidence" value="ECO:0007669"/>
    <property type="project" value="TreeGrafter"/>
</dbReference>
<dbReference type="InterPro" id="IPR002481">
    <property type="entry name" value="FUR"/>
</dbReference>
<proteinExistence type="inferred from homology"/>
<sequence length="138" mass="15999">MSSEDIKNKLTEKGLKVTPQRMAILEAIYNLKNHPTAENIIDYIKKMHPNIATGTVYKVLGALVDNRLVKKVKTENDIMRYDGVMKSHHHLYCMESDVIKDYVDEELDELLQNYFEKKNLPGFKIEDIVLQVKGTFNK</sequence>
<evidence type="ECO:0000256" key="5">
    <source>
        <dbReference type="ARBA" id="ARBA00023125"/>
    </source>
</evidence>
<dbReference type="InterPro" id="IPR036388">
    <property type="entry name" value="WH-like_DNA-bd_sf"/>
</dbReference>
<keyword evidence="10" id="KW-1185">Reference proteome</keyword>
<dbReference type="GO" id="GO:0003700">
    <property type="term" value="F:DNA-binding transcription factor activity"/>
    <property type="evidence" value="ECO:0007669"/>
    <property type="project" value="InterPro"/>
</dbReference>
<dbReference type="Pfam" id="PF01475">
    <property type="entry name" value="FUR"/>
    <property type="match status" value="1"/>
</dbReference>
<evidence type="ECO:0000256" key="3">
    <source>
        <dbReference type="ARBA" id="ARBA00022833"/>
    </source>
</evidence>
<dbReference type="Gene3D" id="3.30.1490.190">
    <property type="match status" value="1"/>
</dbReference>
<accession>A0A425YF64</accession>
<dbReference type="SUPFAM" id="SSF46785">
    <property type="entry name" value="Winged helix' DNA-binding domain"/>
    <property type="match status" value="1"/>
</dbReference>
<comment type="similarity">
    <text evidence="1">Belongs to the Fur family.</text>
</comment>
<feature type="binding site" evidence="7">
    <location>
        <position position="93"/>
    </location>
    <ligand>
        <name>Zn(2+)</name>
        <dbReference type="ChEBI" id="CHEBI:29105"/>
    </ligand>
</feature>
<dbReference type="EMBL" id="QTZN02000030">
    <property type="protein sequence ID" value="MVB07917.1"/>
    <property type="molecule type" value="Genomic_DNA"/>
</dbReference>
<dbReference type="Proteomes" id="UP000285951">
    <property type="component" value="Unassembled WGS sequence"/>
</dbReference>
<keyword evidence="7" id="KW-0479">Metal-binding</keyword>
<evidence type="ECO:0000256" key="6">
    <source>
        <dbReference type="ARBA" id="ARBA00023163"/>
    </source>
</evidence>
<keyword evidence="5" id="KW-0238">DNA-binding</keyword>
<dbReference type="InterPro" id="IPR036390">
    <property type="entry name" value="WH_DNA-bd_sf"/>
</dbReference>
<evidence type="ECO:0000313" key="11">
    <source>
        <dbReference type="Proteomes" id="UP000462449"/>
    </source>
</evidence>
<gene>
    <name evidence="9" type="ORF">DWB62_012870</name>
    <name evidence="8" type="ORF">GNY23_12870</name>
</gene>
<evidence type="ECO:0000313" key="8">
    <source>
        <dbReference type="EMBL" id="MUP38712.1"/>
    </source>
</evidence>